<dbReference type="SMART" id="SM00448">
    <property type="entry name" value="REC"/>
    <property type="match status" value="1"/>
</dbReference>
<evidence type="ECO:0000256" key="1">
    <source>
        <dbReference type="ARBA" id="ARBA00022553"/>
    </source>
</evidence>
<dbReference type="STRING" id="152573.SAMN04488051_102190"/>
<protein>
    <submittedName>
        <fullName evidence="4">Response regulator receiver domain-containing protein</fullName>
    </submittedName>
</protein>
<dbReference type="RefSeq" id="WP_245785612.1">
    <property type="nucleotide sequence ID" value="NZ_FNRM01000002.1"/>
</dbReference>
<dbReference type="PANTHER" id="PTHR44591">
    <property type="entry name" value="STRESS RESPONSE REGULATOR PROTEIN 1"/>
    <property type="match status" value="1"/>
</dbReference>
<evidence type="ECO:0000313" key="4">
    <source>
        <dbReference type="EMBL" id="SEA23124.1"/>
    </source>
</evidence>
<evidence type="ECO:0000259" key="3">
    <source>
        <dbReference type="PROSITE" id="PS50110"/>
    </source>
</evidence>
<dbReference type="Proteomes" id="UP000198773">
    <property type="component" value="Unassembled WGS sequence"/>
</dbReference>
<dbReference type="InterPro" id="IPR011006">
    <property type="entry name" value="CheY-like_superfamily"/>
</dbReference>
<name>A0A1H3ZIP8_ALKAM</name>
<dbReference type="SUPFAM" id="SSF52172">
    <property type="entry name" value="CheY-like"/>
    <property type="match status" value="1"/>
</dbReference>
<organism evidence="4 5">
    <name type="scientific">Alkalimonas amylolytica</name>
    <dbReference type="NCBI Taxonomy" id="152573"/>
    <lineage>
        <taxon>Bacteria</taxon>
        <taxon>Pseudomonadati</taxon>
        <taxon>Pseudomonadota</taxon>
        <taxon>Gammaproteobacteria</taxon>
        <taxon>Alkalimonas</taxon>
    </lineage>
</organism>
<feature type="modified residue" description="4-aspartylphosphate" evidence="2">
    <location>
        <position position="56"/>
    </location>
</feature>
<keyword evidence="5" id="KW-1185">Reference proteome</keyword>
<dbReference type="CDD" id="cd17569">
    <property type="entry name" value="REC_HupR-like"/>
    <property type="match status" value="1"/>
</dbReference>
<evidence type="ECO:0000256" key="2">
    <source>
        <dbReference type="PROSITE-ProRule" id="PRU00169"/>
    </source>
</evidence>
<dbReference type="Pfam" id="PF00072">
    <property type="entry name" value="Response_reg"/>
    <property type="match status" value="1"/>
</dbReference>
<keyword evidence="1 2" id="KW-0597">Phosphoprotein</keyword>
<evidence type="ECO:0000313" key="5">
    <source>
        <dbReference type="Proteomes" id="UP000198773"/>
    </source>
</evidence>
<dbReference type="GO" id="GO:0000160">
    <property type="term" value="P:phosphorelay signal transduction system"/>
    <property type="evidence" value="ECO:0007669"/>
    <property type="project" value="InterPro"/>
</dbReference>
<dbReference type="Gene3D" id="3.40.50.2300">
    <property type="match status" value="1"/>
</dbReference>
<dbReference type="PANTHER" id="PTHR44591:SF19">
    <property type="entry name" value="TWO-COMPONENT RESPONSE REGULATOR-RELATED"/>
    <property type="match status" value="1"/>
</dbReference>
<accession>A0A1H3ZIP8</accession>
<reference evidence="4 5" key="1">
    <citation type="submission" date="2016-10" db="EMBL/GenBank/DDBJ databases">
        <authorList>
            <person name="de Groot N.N."/>
        </authorList>
    </citation>
    <scope>NUCLEOTIDE SEQUENCE [LARGE SCALE GENOMIC DNA]</scope>
    <source>
        <strain evidence="4 5">CGMCC 1.3430</strain>
    </source>
</reference>
<feature type="domain" description="Response regulatory" evidence="3">
    <location>
        <begin position="7"/>
        <end position="122"/>
    </location>
</feature>
<proteinExistence type="predicted"/>
<gene>
    <name evidence="4" type="ORF">SAMN04488051_102190</name>
</gene>
<dbReference type="InterPro" id="IPR001789">
    <property type="entry name" value="Sig_transdc_resp-reg_receiver"/>
</dbReference>
<dbReference type="PROSITE" id="PS50110">
    <property type="entry name" value="RESPONSE_REGULATORY"/>
    <property type="match status" value="1"/>
</dbReference>
<dbReference type="InterPro" id="IPR050595">
    <property type="entry name" value="Bact_response_regulator"/>
</dbReference>
<dbReference type="AlphaFoldDB" id="A0A1H3ZIP8"/>
<sequence length="129" mass="14931">MTDSMHSILLLDDEENILRALRRLLRKDGYTVFIATNAEEAFELLAAHPIQVVMSDQRMPKMSGTEFLSQVQSMYPETIRMVLSGYADVQSMNKAITEGAIHKFMTKPWDDQQLRAEITHAFQRWAKKR</sequence>
<dbReference type="EMBL" id="FNRM01000002">
    <property type="protein sequence ID" value="SEA23124.1"/>
    <property type="molecule type" value="Genomic_DNA"/>
</dbReference>